<evidence type="ECO:0000313" key="9">
    <source>
        <dbReference type="Proteomes" id="UP000261420"/>
    </source>
</evidence>
<evidence type="ECO:0000313" key="8">
    <source>
        <dbReference type="Ensembl" id="ENSSDUP00000016686.1"/>
    </source>
</evidence>
<reference evidence="8" key="2">
    <citation type="submission" date="2025-09" db="UniProtKB">
        <authorList>
            <consortium name="Ensembl"/>
        </authorList>
    </citation>
    <scope>IDENTIFICATION</scope>
</reference>
<dbReference type="Pfam" id="PF14484">
    <property type="entry name" value="FISNA"/>
    <property type="match status" value="1"/>
</dbReference>
<dbReference type="GO" id="GO:0005524">
    <property type="term" value="F:ATP binding"/>
    <property type="evidence" value="ECO:0007669"/>
    <property type="project" value="UniProtKB-KW"/>
</dbReference>
<keyword evidence="2" id="KW-0963">Cytoplasm</keyword>
<evidence type="ECO:0000259" key="7">
    <source>
        <dbReference type="PROSITE" id="PS50837"/>
    </source>
</evidence>
<name>A0A3B4UDF2_SERDU</name>
<reference evidence="8" key="1">
    <citation type="submission" date="2025-08" db="UniProtKB">
        <authorList>
            <consortium name="Ensembl"/>
        </authorList>
    </citation>
    <scope>IDENTIFICATION</scope>
</reference>
<dbReference type="Gene3D" id="1.10.533.10">
    <property type="entry name" value="Death Domain, Fas"/>
    <property type="match status" value="1"/>
</dbReference>
<comment type="subcellular location">
    <subcellularLocation>
        <location evidence="1">Cytoplasm</location>
    </subcellularLocation>
</comment>
<dbReference type="InterPro" id="IPR051261">
    <property type="entry name" value="NLR"/>
</dbReference>
<dbReference type="Pfam" id="PF05729">
    <property type="entry name" value="NACHT"/>
    <property type="match status" value="1"/>
</dbReference>
<dbReference type="KEGG" id="sdu:111234320"/>
<evidence type="ECO:0000256" key="4">
    <source>
        <dbReference type="ARBA" id="ARBA00022737"/>
    </source>
</evidence>
<evidence type="ECO:0000256" key="6">
    <source>
        <dbReference type="ARBA" id="ARBA00022840"/>
    </source>
</evidence>
<dbReference type="SUPFAM" id="SSF47986">
    <property type="entry name" value="DEATH domain"/>
    <property type="match status" value="1"/>
</dbReference>
<dbReference type="InterPro" id="IPR041075">
    <property type="entry name" value="NOD1/2_WH"/>
</dbReference>
<dbReference type="InterPro" id="IPR041267">
    <property type="entry name" value="NLRP_HD2"/>
</dbReference>
<dbReference type="InterPro" id="IPR011029">
    <property type="entry name" value="DEATH-like_dom_sf"/>
</dbReference>
<feature type="domain" description="NACHT" evidence="7">
    <location>
        <begin position="323"/>
        <end position="456"/>
    </location>
</feature>
<keyword evidence="6" id="KW-0067">ATP-binding</keyword>
<dbReference type="Pfam" id="PF17779">
    <property type="entry name" value="WHD_NOD2"/>
    <property type="match status" value="1"/>
</dbReference>
<dbReference type="Pfam" id="PF17776">
    <property type="entry name" value="NLRC4_HD2"/>
    <property type="match status" value="1"/>
</dbReference>
<organism evidence="8 9">
    <name type="scientific">Seriola dumerili</name>
    <name type="common">Greater amberjack</name>
    <name type="synonym">Caranx dumerili</name>
    <dbReference type="NCBI Taxonomy" id="41447"/>
    <lineage>
        <taxon>Eukaryota</taxon>
        <taxon>Metazoa</taxon>
        <taxon>Chordata</taxon>
        <taxon>Craniata</taxon>
        <taxon>Vertebrata</taxon>
        <taxon>Euteleostomi</taxon>
        <taxon>Actinopterygii</taxon>
        <taxon>Neopterygii</taxon>
        <taxon>Teleostei</taxon>
        <taxon>Neoteleostei</taxon>
        <taxon>Acanthomorphata</taxon>
        <taxon>Carangaria</taxon>
        <taxon>Carangiformes</taxon>
        <taxon>Carangidae</taxon>
        <taxon>Seriola</taxon>
    </lineage>
</organism>
<evidence type="ECO:0000256" key="5">
    <source>
        <dbReference type="ARBA" id="ARBA00022741"/>
    </source>
</evidence>
<evidence type="ECO:0000256" key="3">
    <source>
        <dbReference type="ARBA" id="ARBA00022614"/>
    </source>
</evidence>
<dbReference type="PANTHER" id="PTHR24106">
    <property type="entry name" value="NACHT, LRR AND CARD DOMAINS-CONTAINING"/>
    <property type="match status" value="1"/>
</dbReference>
<dbReference type="GeneTree" id="ENSGT01070000253760"/>
<dbReference type="GeneID" id="111234320"/>
<evidence type="ECO:0000256" key="1">
    <source>
        <dbReference type="ARBA" id="ARBA00004496"/>
    </source>
</evidence>
<dbReference type="CTD" id="794214"/>
<dbReference type="InterPro" id="IPR027417">
    <property type="entry name" value="P-loop_NTPase"/>
</dbReference>
<dbReference type="RefSeq" id="XP_022618053.1">
    <property type="nucleotide sequence ID" value="XM_022762332.1"/>
</dbReference>
<dbReference type="OMA" id="HVTFLFP"/>
<keyword evidence="5" id="KW-0547">Nucleotide-binding</keyword>
<accession>A0A3B4UDF2</accession>
<dbReference type="Proteomes" id="UP000261420">
    <property type="component" value="Unplaced"/>
</dbReference>
<dbReference type="GO" id="GO:0005737">
    <property type="term" value="C:cytoplasm"/>
    <property type="evidence" value="ECO:0007669"/>
    <property type="project" value="UniProtKB-SubCell"/>
</dbReference>
<dbReference type="InterPro" id="IPR029495">
    <property type="entry name" value="NACHT-assoc"/>
</dbReference>
<dbReference type="SUPFAM" id="SSF52540">
    <property type="entry name" value="P-loop containing nucleoside triphosphate hydrolases"/>
    <property type="match status" value="1"/>
</dbReference>
<dbReference type="SMART" id="SM01288">
    <property type="entry name" value="FISNA"/>
    <property type="match status" value="1"/>
</dbReference>
<dbReference type="PROSITE" id="PS50837">
    <property type="entry name" value="NACHT"/>
    <property type="match status" value="1"/>
</dbReference>
<keyword evidence="3" id="KW-0433">Leucine-rich repeat</keyword>
<evidence type="ECO:0000256" key="2">
    <source>
        <dbReference type="ARBA" id="ARBA00022490"/>
    </source>
</evidence>
<keyword evidence="9" id="KW-1185">Reference proteome</keyword>
<dbReference type="AlphaFoldDB" id="A0A3B4UDF2"/>
<dbReference type="Gene3D" id="3.40.50.300">
    <property type="entry name" value="P-loop containing nucleotide triphosphate hydrolases"/>
    <property type="match status" value="1"/>
</dbReference>
<dbReference type="InterPro" id="IPR007111">
    <property type="entry name" value="NACHT_NTPase"/>
</dbReference>
<keyword evidence="4" id="KW-0677">Repeat</keyword>
<dbReference type="Ensembl" id="ENSSDUT00000016992.1">
    <property type="protein sequence ID" value="ENSSDUP00000016686.1"/>
    <property type="gene ID" value="ENSSDUG00000012196.1"/>
</dbReference>
<dbReference type="RefSeq" id="XP_022618054.1">
    <property type="nucleotide sequence ID" value="XM_022762333.1"/>
</dbReference>
<protein>
    <submittedName>
        <fullName evidence="8">Protein NLRC3-like</fullName>
    </submittedName>
</protein>
<proteinExistence type="predicted"/>
<sequence>MMDDTEMVAVASLTGSSSLGEAVSGRGQQSVSNEDDELYYIPERRPSLDLGPSAMDTSQWPNVGQASNLALSYMSLTSSESSVEMDDQDGCSTRVQLERTDSYSSCYSFDSDDCEKRIPKFKSKDEPVSELPHTPELVQPTNEIRHPSLTVAFTFKAICNTIARLSEVDVRRFKTMLWKNYPQSFNTPPQSMDTVDLVDRLLECYSLEVSLQITKAVLEEIGHKRTVRYIQTQCIRNEVRHDLSETLKRKYGEVCEDLAMQQEKRQFDDVFTNVLITSTCDNGPNIEHEVMNIEKLDSNREAGKCLSPKDIFSAERLEHSNIRLILLTGVAGSGKSMVIRRLVLDWIEEQSQQHTSFLFPLPFRELKQFEGSKVSLLQIIQTLYPETKKLKDEDYRSEDCPMMFVFDGLDEYNGKLDFENTELICDHTELTTLNVIVVNLLRGRLLHRGQFLVTTRAQIKRCIPWDTHYNEIEVRGFCHPEKEEYFRKRFKDPDQAARVIAYINSSKTLCIMCHLPLFCSLVADEYHQIFKEQRTRAELPRSITYMYTKLVLMLIRQHRIFRAPDRSLDEERDFLMNLGKLAFNMLEKGQFKITKSDWKDTGICDEEAVINSGLCTQYVTKPYVLFHEKVFSFIHPTMQEYLAALYVFLSFTNQGKNIFEQQLKDRFKGMFKGHKAMELYKSAVDKSLLCEDGKLDIFLRFLFGMLLPTNQELLQPFCTSSVKWPTIIEDAAALIRKRTRENQHPGRNDNLQRCLEELGVLTVSSI</sequence>